<dbReference type="Proteomes" id="UP000444721">
    <property type="component" value="Unassembled WGS sequence"/>
</dbReference>
<sequence>MISAQASAADDTSPQQQQQPPPPQDKIKANESNNNGISARMNDDHHHITTSTSTSFTNNHPLSGDISATLIDGSPSSRTLLIKDTPLSSSDGFSSLMNHHKRRIRKRKEHPSSSPENGNNNNKHNHSNGHHHNNNNNSPNSTTIQQQLTKRTKSNSLSSLSSAALPAVMGIEYASNSAFLLSNILQASSLFTCSYNNTTLSYDPNAVLECPWKINGNDSTSVIGETSSSCLALEEPATLENRLKRLLVVGRESREELASSSSPLASTTTTAATSLSSKYALHIDPYCTLMLTGGRVYAENLDNHQATVPNDSVSKLSNNKHDQAFNVLIHGLQDGQFVILQLQTHLLFRNVFVVYSRFGTLGSSGKTYSRLFDNLHHAKQFFANSLQSLLGLNHDGDENSHSNVVSPSVATLSKVCYQVPRICLHHQQ</sequence>
<evidence type="ECO:0000313" key="2">
    <source>
        <dbReference type="EMBL" id="KAF0982371.1"/>
    </source>
</evidence>
<proteinExistence type="predicted"/>
<feature type="region of interest" description="Disordered" evidence="1">
    <location>
        <begin position="1"/>
        <end position="60"/>
    </location>
</feature>
<gene>
    <name evidence="2" type="ORF">FDP41_011301</name>
</gene>
<feature type="compositionally biased region" description="Basic residues" evidence="1">
    <location>
        <begin position="123"/>
        <end position="133"/>
    </location>
</feature>
<comment type="caution">
    <text evidence="2">The sequence shown here is derived from an EMBL/GenBank/DDBJ whole genome shotgun (WGS) entry which is preliminary data.</text>
</comment>
<dbReference type="VEuPathDB" id="AmoebaDB:NfTy_020060"/>
<feature type="compositionally biased region" description="Low complexity" evidence="1">
    <location>
        <begin position="112"/>
        <end position="122"/>
    </location>
</feature>
<dbReference type="RefSeq" id="XP_044567084.1">
    <property type="nucleotide sequence ID" value="XM_044701695.1"/>
</dbReference>
<dbReference type="VEuPathDB" id="AmoebaDB:NF0035450"/>
<evidence type="ECO:0000313" key="3">
    <source>
        <dbReference type="Proteomes" id="UP000444721"/>
    </source>
</evidence>
<dbReference type="VEuPathDB" id="AmoebaDB:FDP41_011301"/>
<feature type="region of interest" description="Disordered" evidence="1">
    <location>
        <begin position="81"/>
        <end position="157"/>
    </location>
</feature>
<feature type="compositionally biased region" description="Polar residues" evidence="1">
    <location>
        <begin position="86"/>
        <end position="97"/>
    </location>
</feature>
<protein>
    <recommendedName>
        <fullName evidence="4">WGR domain-containing protein</fullName>
    </recommendedName>
</protein>
<reference evidence="2 3" key="1">
    <citation type="journal article" date="2019" name="Sci. Rep.">
        <title>Nanopore sequencing improves the draft genome of the human pathogenic amoeba Naegleria fowleri.</title>
        <authorList>
            <person name="Liechti N."/>
            <person name="Schurch N."/>
            <person name="Bruggmann R."/>
            <person name="Wittwer M."/>
        </authorList>
    </citation>
    <scope>NUCLEOTIDE SEQUENCE [LARGE SCALE GENOMIC DNA]</scope>
    <source>
        <strain evidence="2 3">ATCC 30894</strain>
    </source>
</reference>
<organism evidence="2 3">
    <name type="scientific">Naegleria fowleri</name>
    <name type="common">Brain eating amoeba</name>
    <dbReference type="NCBI Taxonomy" id="5763"/>
    <lineage>
        <taxon>Eukaryota</taxon>
        <taxon>Discoba</taxon>
        <taxon>Heterolobosea</taxon>
        <taxon>Tetramitia</taxon>
        <taxon>Eutetramitia</taxon>
        <taxon>Vahlkampfiidae</taxon>
        <taxon>Naegleria</taxon>
    </lineage>
</organism>
<feature type="compositionally biased region" description="Basic residues" evidence="1">
    <location>
        <begin position="98"/>
        <end position="109"/>
    </location>
</feature>
<dbReference type="OrthoDB" id="10485734at2759"/>
<accession>A0A6A5C5L2</accession>
<dbReference type="GeneID" id="68118516"/>
<keyword evidence="3" id="KW-1185">Reference proteome</keyword>
<name>A0A6A5C5L2_NAEFO</name>
<dbReference type="EMBL" id="VFQX01000009">
    <property type="protein sequence ID" value="KAF0982371.1"/>
    <property type="molecule type" value="Genomic_DNA"/>
</dbReference>
<dbReference type="AlphaFoldDB" id="A0A6A5C5L2"/>
<evidence type="ECO:0000256" key="1">
    <source>
        <dbReference type="SAM" id="MobiDB-lite"/>
    </source>
</evidence>
<feature type="compositionally biased region" description="Low complexity" evidence="1">
    <location>
        <begin position="1"/>
        <end position="18"/>
    </location>
</feature>
<evidence type="ECO:0008006" key="4">
    <source>
        <dbReference type="Google" id="ProtNLM"/>
    </source>
</evidence>